<dbReference type="Gene3D" id="1.20.1070.10">
    <property type="entry name" value="Rhodopsin 7-helix transmembrane proteins"/>
    <property type="match status" value="1"/>
</dbReference>
<dbReference type="PROSITE" id="PS00237">
    <property type="entry name" value="G_PROTEIN_RECEP_F1_1"/>
    <property type="match status" value="1"/>
</dbReference>
<name>A0A146M155_LYGHE</name>
<organism evidence="16">
    <name type="scientific">Lygus hesperus</name>
    <name type="common">Western plant bug</name>
    <dbReference type="NCBI Taxonomy" id="30085"/>
    <lineage>
        <taxon>Eukaryota</taxon>
        <taxon>Metazoa</taxon>
        <taxon>Ecdysozoa</taxon>
        <taxon>Arthropoda</taxon>
        <taxon>Hexapoda</taxon>
        <taxon>Insecta</taxon>
        <taxon>Pterygota</taxon>
        <taxon>Neoptera</taxon>
        <taxon>Paraneoptera</taxon>
        <taxon>Hemiptera</taxon>
        <taxon>Heteroptera</taxon>
        <taxon>Panheteroptera</taxon>
        <taxon>Cimicomorpha</taxon>
        <taxon>Miridae</taxon>
        <taxon>Mirini</taxon>
        <taxon>Lygus</taxon>
    </lineage>
</organism>
<reference evidence="16" key="1">
    <citation type="journal article" date="2016" name="Gigascience">
        <title>De novo construction of an expanded transcriptome assembly for the western tarnished plant bug, Lygus hesperus.</title>
        <authorList>
            <person name="Tassone E.E."/>
            <person name="Geib S.M."/>
            <person name="Hall B."/>
            <person name="Fabrick J.A."/>
            <person name="Brent C.S."/>
            <person name="Hull J.J."/>
        </authorList>
    </citation>
    <scope>NUCLEOTIDE SEQUENCE</scope>
</reference>
<dbReference type="InterPro" id="IPR005390">
    <property type="entry name" value="NeuromedU_rcpt"/>
</dbReference>
<evidence type="ECO:0000256" key="13">
    <source>
        <dbReference type="SAM" id="MobiDB-lite"/>
    </source>
</evidence>
<feature type="transmembrane region" description="Helical" evidence="14">
    <location>
        <begin position="303"/>
        <end position="326"/>
    </location>
</feature>
<keyword evidence="5 14" id="KW-1133">Transmembrane helix</keyword>
<proteinExistence type="inferred from homology"/>
<keyword evidence="10" id="KW-0325">Glycoprotein</keyword>
<dbReference type="PROSITE" id="PS50262">
    <property type="entry name" value="G_PROTEIN_RECEP_F1_2"/>
    <property type="match status" value="1"/>
</dbReference>
<comment type="similarity">
    <text evidence="2 12">Belongs to the G-protein coupled receptor 1 family.</text>
</comment>
<dbReference type="GO" id="GO:0005886">
    <property type="term" value="C:plasma membrane"/>
    <property type="evidence" value="ECO:0007669"/>
    <property type="project" value="UniProtKB-SubCell"/>
</dbReference>
<feature type="transmembrane region" description="Helical" evidence="14">
    <location>
        <begin position="33"/>
        <end position="59"/>
    </location>
</feature>
<feature type="domain" description="G-protein coupled receptors family 1 profile" evidence="15">
    <location>
        <begin position="51"/>
        <end position="323"/>
    </location>
</feature>
<feature type="transmembrane region" description="Helical" evidence="14">
    <location>
        <begin position="152"/>
        <end position="173"/>
    </location>
</feature>
<dbReference type="CDD" id="cd15134">
    <property type="entry name" value="7tmA_capaR"/>
    <property type="match status" value="1"/>
</dbReference>
<feature type="transmembrane region" description="Helical" evidence="14">
    <location>
        <begin position="263"/>
        <end position="283"/>
    </location>
</feature>
<evidence type="ECO:0000256" key="3">
    <source>
        <dbReference type="ARBA" id="ARBA00022475"/>
    </source>
</evidence>
<sequence>MNKNPSDSQLPRVRDFSREDFIRERLGSQQLPFALPVTLVYAAIFITGVVGNLAICRVIAKNQSMQTSTNYYLFSLAISDLSLLILGLPNEVSLYWKQYPWQFGTPVCKLRALVSEMTSYTSVLTIVAFSMERYLAICHPLHNYSMSGLHRAIKIIGALWVVSLLAASPFAIYTKINYLQYPEGSGNDLPETAFCAMLKENIPKGFPIYELSFLLFFLVPMKIIIVLYILIGRKIQSRGNELSSNMDGSVHRDARHLKSRRNIIRMLIAVVVTFFVCWCPFHAQRLFYVYGQDLEFYKQLNEWIFDFSGVLYYLSATMNPILYNLMSVKYRTAFRKTLTCGSCCRPDNQRNLKDTVTMRSSSIKASVVRARKGCTTELYPITYESDNFNKGSYTTLPTTTPEIPRSRPKIKNRSLSSDGEDCLDKPTETPFDRGNSTSV</sequence>
<dbReference type="InterPro" id="IPR017452">
    <property type="entry name" value="GPCR_Rhodpsn_7TM"/>
</dbReference>
<feature type="region of interest" description="Disordered" evidence="13">
    <location>
        <begin position="394"/>
        <end position="439"/>
    </location>
</feature>
<evidence type="ECO:0000259" key="15">
    <source>
        <dbReference type="PROSITE" id="PS50262"/>
    </source>
</evidence>
<keyword evidence="3" id="KW-1003">Cell membrane</keyword>
<evidence type="ECO:0000256" key="9">
    <source>
        <dbReference type="ARBA" id="ARBA00023170"/>
    </source>
</evidence>
<keyword evidence="9 12" id="KW-0675">Receptor</keyword>
<feature type="transmembrane region" description="Helical" evidence="14">
    <location>
        <begin position="211"/>
        <end position="231"/>
    </location>
</feature>
<feature type="compositionally biased region" description="Basic and acidic residues" evidence="13">
    <location>
        <begin position="422"/>
        <end position="431"/>
    </location>
</feature>
<evidence type="ECO:0000256" key="2">
    <source>
        <dbReference type="ARBA" id="ARBA00010663"/>
    </source>
</evidence>
<keyword evidence="6 12" id="KW-0297">G-protein coupled receptor</keyword>
<evidence type="ECO:0000256" key="6">
    <source>
        <dbReference type="ARBA" id="ARBA00023040"/>
    </source>
</evidence>
<protein>
    <submittedName>
        <fullName evidence="16">Neuropeptides capa receptor</fullName>
    </submittedName>
</protein>
<evidence type="ECO:0000256" key="14">
    <source>
        <dbReference type="SAM" id="Phobius"/>
    </source>
</evidence>
<dbReference type="PANTHER" id="PTHR24243">
    <property type="entry name" value="G-PROTEIN COUPLED RECEPTOR"/>
    <property type="match status" value="1"/>
</dbReference>
<comment type="subcellular location">
    <subcellularLocation>
        <location evidence="1">Cell membrane</location>
        <topology evidence="1">Multi-pass membrane protein</topology>
    </subcellularLocation>
</comment>
<keyword evidence="16" id="KW-0527">Neuropeptide</keyword>
<evidence type="ECO:0000313" key="16">
    <source>
        <dbReference type="EMBL" id="JAQ13544.1"/>
    </source>
</evidence>
<evidence type="ECO:0000256" key="8">
    <source>
        <dbReference type="ARBA" id="ARBA00023157"/>
    </source>
</evidence>
<dbReference type="SMART" id="SM01381">
    <property type="entry name" value="7TM_GPCR_Srsx"/>
    <property type="match status" value="1"/>
</dbReference>
<evidence type="ECO:0000256" key="4">
    <source>
        <dbReference type="ARBA" id="ARBA00022692"/>
    </source>
</evidence>
<gene>
    <name evidence="16" type="primary">capaR_3</name>
    <name evidence="16" type="ORF">g.70939</name>
</gene>
<dbReference type="EMBL" id="GDHC01005085">
    <property type="protein sequence ID" value="JAQ13544.1"/>
    <property type="molecule type" value="Transcribed_RNA"/>
</dbReference>
<dbReference type="Pfam" id="PF00001">
    <property type="entry name" value="7tm_1"/>
    <property type="match status" value="1"/>
</dbReference>
<dbReference type="InterPro" id="IPR000276">
    <property type="entry name" value="GPCR_Rhodpsn"/>
</dbReference>
<keyword evidence="8" id="KW-1015">Disulfide bond</keyword>
<keyword evidence="7 14" id="KW-0472">Membrane</keyword>
<keyword evidence="11 12" id="KW-0807">Transducer</keyword>
<accession>A0A146M155</accession>
<evidence type="ECO:0000256" key="11">
    <source>
        <dbReference type="ARBA" id="ARBA00023224"/>
    </source>
</evidence>
<evidence type="ECO:0000256" key="10">
    <source>
        <dbReference type="ARBA" id="ARBA00023180"/>
    </source>
</evidence>
<evidence type="ECO:0000256" key="1">
    <source>
        <dbReference type="ARBA" id="ARBA00004651"/>
    </source>
</evidence>
<dbReference type="PRINTS" id="PR00237">
    <property type="entry name" value="GPCRRHODOPSN"/>
</dbReference>
<evidence type="ECO:0000256" key="12">
    <source>
        <dbReference type="RuleBase" id="RU000688"/>
    </source>
</evidence>
<dbReference type="SUPFAM" id="SSF81321">
    <property type="entry name" value="Family A G protein-coupled receptor-like"/>
    <property type="match status" value="1"/>
</dbReference>
<dbReference type="PANTHER" id="PTHR24243:SF107">
    <property type="entry name" value="NEUROPEPTIDES CAPA RECEPTOR"/>
    <property type="match status" value="1"/>
</dbReference>
<dbReference type="PRINTS" id="PR01565">
    <property type="entry name" value="NEUROMEDINUR"/>
</dbReference>
<evidence type="ECO:0000256" key="7">
    <source>
        <dbReference type="ARBA" id="ARBA00023136"/>
    </source>
</evidence>
<evidence type="ECO:0000256" key="5">
    <source>
        <dbReference type="ARBA" id="ARBA00022989"/>
    </source>
</evidence>
<dbReference type="GO" id="GO:0001607">
    <property type="term" value="F:neuromedin U receptor activity"/>
    <property type="evidence" value="ECO:0007669"/>
    <property type="project" value="InterPro"/>
</dbReference>
<dbReference type="AlphaFoldDB" id="A0A146M155"/>
<keyword evidence="4 12" id="KW-0812">Transmembrane</keyword>